<dbReference type="PANTHER" id="PTHR10643">
    <property type="entry name" value="KINETOCHORE PROTEIN NDC80"/>
    <property type="match status" value="1"/>
</dbReference>
<feature type="region of interest" description="Disordered" evidence="12">
    <location>
        <begin position="274"/>
        <end position="315"/>
    </location>
</feature>
<keyword evidence="2 10" id="KW-0158">Chromosome</keyword>
<sequence>MINPPGSASGRPSARQTKENTLAVHEYLSVHDYPRPVLADGKPPTQSEFKEIFAFIYRTIEPSFHYTSNANPEQDIFSVLRLHHYPQLGQLTSMHMRSVGSLTSWPVVVAMLRWLCDWAQMVSEVETPVLDDGMPWYMCPQDIYDRLLIRYFFTWYQAALAGDDGRHHEIKQALVEDYRHSEAANDAAAAAKEAKAKELIDETARLQQLHQSYLNARQVATSLEVDREKLTKYCDELRHKTDAYPARLDELRAIAQQLSNEIKDAALRKSQLRQDLSARDASPDQVAKLHARKSALQEQLRSARETRERAREDSELEFQRMEEEYAAIDASVHAYNSQCAHLNLEGCSLSINPQILTTGSGSVFTDNRDPESECNFIGAAMNPLRSEVRRYRDSTDATTDQLDRLRAECDSMSRHTSMLQEKANAAQAQLDMEKHKGEEEVRSVAQGRDEKRVEREQLVATMRSRLEAARRRYADAEHRLESQRQALEAEAQTTRDQYMEAVNFITKEVTNHREMAAKMLEDVDEAVKESGPPVPS</sequence>
<feature type="compositionally biased region" description="Basic and acidic residues" evidence="12">
    <location>
        <begin position="301"/>
        <end position="315"/>
    </location>
</feature>
<keyword evidence="5 10" id="KW-0995">Kinetochore</keyword>
<keyword evidence="15" id="KW-1185">Reference proteome</keyword>
<evidence type="ECO:0000259" key="13">
    <source>
        <dbReference type="Pfam" id="PF03801"/>
    </source>
</evidence>
<dbReference type="Pfam" id="PF03801">
    <property type="entry name" value="Ndc80_HEC"/>
    <property type="match status" value="1"/>
</dbReference>
<organism evidence="14 15">
    <name type="scientific">Diutina rugosa</name>
    <name type="common">Yeast</name>
    <name type="synonym">Candida rugosa</name>
    <dbReference type="NCBI Taxonomy" id="5481"/>
    <lineage>
        <taxon>Eukaryota</taxon>
        <taxon>Fungi</taxon>
        <taxon>Dikarya</taxon>
        <taxon>Ascomycota</taxon>
        <taxon>Saccharomycotina</taxon>
        <taxon>Pichiomycetes</taxon>
        <taxon>Debaryomycetaceae</taxon>
        <taxon>Diutina</taxon>
    </lineage>
</organism>
<dbReference type="PANTHER" id="PTHR10643:SF2">
    <property type="entry name" value="KINETOCHORE PROTEIN NDC80 HOMOLOG"/>
    <property type="match status" value="1"/>
</dbReference>
<dbReference type="GO" id="GO:0031262">
    <property type="term" value="C:Ndc80 complex"/>
    <property type="evidence" value="ECO:0007669"/>
    <property type="project" value="UniProtKB-UniRule"/>
</dbReference>
<keyword evidence="7 10" id="KW-0539">Nucleus</keyword>
<comment type="function">
    <text evidence="10">Acts as a component of the essential kinetochore-associated NDC80 complex, which is required for chromosome segregation and spindle checkpoint activity.</text>
</comment>
<evidence type="ECO:0000256" key="9">
    <source>
        <dbReference type="ARBA" id="ARBA00023328"/>
    </source>
</evidence>
<comment type="caution">
    <text evidence="14">The sequence shown here is derived from an EMBL/GenBank/DDBJ whole genome shotgun (WGS) entry which is preliminary data.</text>
</comment>
<dbReference type="InterPro" id="IPR038273">
    <property type="entry name" value="Ndc80_sf"/>
</dbReference>
<reference evidence="14 15" key="1">
    <citation type="submission" date="2019-07" db="EMBL/GenBank/DDBJ databases">
        <title>Genome assembly of two rare yeast pathogens: Diutina rugosa and Trichomonascus ciferrii.</title>
        <authorList>
            <person name="Mixao V."/>
            <person name="Saus E."/>
            <person name="Hansen A."/>
            <person name="Lass-Flor C."/>
            <person name="Gabaldon T."/>
        </authorList>
    </citation>
    <scope>NUCLEOTIDE SEQUENCE [LARGE SCALE GENOMIC DNA]</scope>
    <source>
        <strain evidence="14 15">CBS 613</strain>
    </source>
</reference>
<keyword evidence="3 10" id="KW-0132">Cell division</keyword>
<dbReference type="Proteomes" id="UP000449547">
    <property type="component" value="Unassembled WGS sequence"/>
</dbReference>
<evidence type="ECO:0000313" key="14">
    <source>
        <dbReference type="EMBL" id="KAA8908767.1"/>
    </source>
</evidence>
<evidence type="ECO:0000256" key="4">
    <source>
        <dbReference type="ARBA" id="ARBA00022776"/>
    </source>
</evidence>
<dbReference type="GeneID" id="54778733"/>
<dbReference type="OrthoDB" id="7459479at2759"/>
<evidence type="ECO:0000256" key="3">
    <source>
        <dbReference type="ARBA" id="ARBA00022618"/>
    </source>
</evidence>
<dbReference type="VEuPathDB" id="FungiDB:DIURU_000080"/>
<evidence type="ECO:0000256" key="10">
    <source>
        <dbReference type="RuleBase" id="RU368072"/>
    </source>
</evidence>
<keyword evidence="8 10" id="KW-0131">Cell cycle</keyword>
<evidence type="ECO:0000256" key="11">
    <source>
        <dbReference type="SAM" id="Coils"/>
    </source>
</evidence>
<dbReference type="AlphaFoldDB" id="A0A642V1J0"/>
<proteinExistence type="inferred from homology"/>
<dbReference type="GO" id="GO:0051301">
    <property type="term" value="P:cell division"/>
    <property type="evidence" value="ECO:0007669"/>
    <property type="project" value="UniProtKB-UniRule"/>
</dbReference>
<evidence type="ECO:0000256" key="8">
    <source>
        <dbReference type="ARBA" id="ARBA00023306"/>
    </source>
</evidence>
<feature type="domain" description="Kinetochore protein Ndc80 CH" evidence="13">
    <location>
        <begin position="19"/>
        <end position="124"/>
    </location>
</feature>
<dbReference type="GO" id="GO:0005634">
    <property type="term" value="C:nucleus"/>
    <property type="evidence" value="ECO:0007669"/>
    <property type="project" value="UniProtKB-SubCell"/>
</dbReference>
<evidence type="ECO:0000313" key="15">
    <source>
        <dbReference type="Proteomes" id="UP000449547"/>
    </source>
</evidence>
<evidence type="ECO:0000256" key="12">
    <source>
        <dbReference type="SAM" id="MobiDB-lite"/>
    </source>
</evidence>
<gene>
    <name evidence="14" type="ORF">DIURU_000080</name>
</gene>
<keyword evidence="6 11" id="KW-0175">Coiled coil</keyword>
<dbReference type="RefSeq" id="XP_034015195.1">
    <property type="nucleotide sequence ID" value="XM_034159088.1"/>
</dbReference>
<accession>A0A642V1J0</accession>
<dbReference type="Gene3D" id="1.10.418.30">
    <property type="entry name" value="Ncd80 complex, Ncd80 subunit"/>
    <property type="match status" value="1"/>
</dbReference>
<dbReference type="InterPro" id="IPR055260">
    <property type="entry name" value="Ndc80_CH"/>
</dbReference>
<evidence type="ECO:0000256" key="2">
    <source>
        <dbReference type="ARBA" id="ARBA00022454"/>
    </source>
</evidence>
<comment type="similarity">
    <text evidence="1 10">Belongs to the NDC80/HEC1 family.</text>
</comment>
<protein>
    <recommendedName>
        <fullName evidence="10">Kinetochore protein NDC80</fullName>
    </recommendedName>
</protein>
<dbReference type="EMBL" id="SWFT01000004">
    <property type="protein sequence ID" value="KAA8908767.1"/>
    <property type="molecule type" value="Genomic_DNA"/>
</dbReference>
<keyword evidence="4 10" id="KW-0498">Mitosis</keyword>
<evidence type="ECO:0000256" key="7">
    <source>
        <dbReference type="ARBA" id="ARBA00023242"/>
    </source>
</evidence>
<comment type="subunit">
    <text evidence="10">Component of the NDC80 complex.</text>
</comment>
<dbReference type="OMA" id="PSHKFQK"/>
<keyword evidence="9 10" id="KW-0137">Centromere</keyword>
<feature type="coiled-coil region" evidence="11">
    <location>
        <begin position="388"/>
        <end position="497"/>
    </location>
</feature>
<dbReference type="GO" id="GO:0051315">
    <property type="term" value="P:attachment of mitotic spindle microtubules to kinetochore"/>
    <property type="evidence" value="ECO:0007669"/>
    <property type="project" value="UniProtKB-UniRule"/>
</dbReference>
<evidence type="ECO:0000256" key="6">
    <source>
        <dbReference type="ARBA" id="ARBA00023054"/>
    </source>
</evidence>
<evidence type="ECO:0000256" key="1">
    <source>
        <dbReference type="ARBA" id="ARBA00007050"/>
    </source>
</evidence>
<dbReference type="InterPro" id="IPR005550">
    <property type="entry name" value="Kinetochore_Ndc80"/>
</dbReference>
<comment type="subcellular location">
    <subcellularLocation>
        <location evidence="10">Chromosome</location>
        <location evidence="10">Centromere</location>
        <location evidence="10">Kinetochore</location>
    </subcellularLocation>
    <subcellularLocation>
        <location evidence="10">Nucleus</location>
    </subcellularLocation>
</comment>
<name>A0A642V1J0_DIURU</name>
<evidence type="ECO:0000256" key="5">
    <source>
        <dbReference type="ARBA" id="ARBA00022838"/>
    </source>
</evidence>